<feature type="domain" description="F5/8 type C" evidence="5">
    <location>
        <begin position="918"/>
        <end position="1035"/>
    </location>
</feature>
<comment type="similarity">
    <text evidence="1">Belongs to the glycosyl hydrolase 2 family.</text>
</comment>
<dbReference type="InterPro" id="IPR008979">
    <property type="entry name" value="Galactose-bd-like_sf"/>
</dbReference>
<dbReference type="SUPFAM" id="SSF49785">
    <property type="entry name" value="Galactose-binding domain-like"/>
    <property type="match status" value="2"/>
</dbReference>
<evidence type="ECO:0000259" key="4">
    <source>
        <dbReference type="Pfam" id="PF00703"/>
    </source>
</evidence>
<dbReference type="Gene3D" id="2.60.40.10">
    <property type="entry name" value="Immunoglobulins"/>
    <property type="match status" value="1"/>
</dbReference>
<evidence type="ECO:0000313" key="7">
    <source>
        <dbReference type="Proteomes" id="UP000644507"/>
    </source>
</evidence>
<sequence>MAGEWKFHLPTAGEIDLSDPGKVSFKDHLQLPGMMTAQGFGEPPNINTRWTGGGWIYREMFAEYQAADNFKFPFFLQPPRYYVGPAWYQKTFTVPASDQKGSYRLHLERAHWQTTVWVDGEKKAAGEALGTPQELSLGHLPPGEHSLTLRIDNRLQPVHPGTAAHSVTDHTQGNWNGVVGELKLEFIPENHLQTIRVDPRIDGSFSLTILGRAEKGMKVVTTVTAKNNTEEPKKVANIPLNEDGELSLKLDLEFSGKVELWDEFNPALYEVSVALLNEEKTIDVHKETFGFREVSSQNGGFTINGRPLYLRGALDCAIFPKTGHPPTDLPSWKKVMETCREYGLNHIRFHSWCPPKAAFQAADEVGVYLQPEVSTWSHNDSFIGSGRPLDEWSQRETARMIEHFGNHPSFLLIAHGNEPHGPNHAKWLQQWVAKWQQEDKRRLYTTGSGWTAMPGSDFHSIPNPRLQQWGEGLRSRLNAIAPSTSFDFSQIVRNRPDAPIVAHESGQWCAYPDFKIIEKFDGFFKSKNYEIFRDLAKKNGLGEEAETFLHDSGRLQVLAYKHDIEAALRTPGLGGFQLLGLQDFSGQGTAPVGVVDVFWDPKPYVTAQEFRQFCQPTVALARLPQMVFRNDEKLTAELELSHFAPLPLNNCQPYWTLKKGEAVLSSGKLPRQSLAPYQLHQLGTMETSLSEMEAPTKLTFTVGISGTEISNSWDLFVYPANLAEAEEPLIIDNWEETVRALADGKDVFFMPPADQIGDDPEHPLLQGFSPIFWNTAYTTWQAPHTLGLSLDPQHPAFRYFPTDTHSNWQWWEIQKNARPFILKAHPEIKPVVELIDDWFTARRLGFVFEAQVGSGRLLACGLDLKSDLDQRPAARQLRHSLVRYFESEDFQPKHSLTPDAVYQLLRQPTLAQQLGLTISASSAEPNFPAEHLTDGSNKKIWHTEFSRKSQPHPHTLKLHFADEVTLAGLVLTQRQDGNPNGQLKEVVALSPDGEELARATVPLNSTEFPLVFTKPFTGQSLSLRVLNSHNGPFSSLADLEPLLPKKEINDQ</sequence>
<dbReference type="InterPro" id="IPR017853">
    <property type="entry name" value="GH"/>
</dbReference>
<dbReference type="InterPro" id="IPR051913">
    <property type="entry name" value="GH2_Domain-Containing"/>
</dbReference>
<dbReference type="SUPFAM" id="SSF51445">
    <property type="entry name" value="(Trans)glycosidases"/>
    <property type="match status" value="1"/>
</dbReference>
<evidence type="ECO:0000259" key="5">
    <source>
        <dbReference type="Pfam" id="PF00754"/>
    </source>
</evidence>
<comment type="caution">
    <text evidence="6">The sequence shown here is derived from an EMBL/GenBank/DDBJ whole genome shotgun (WGS) entry which is preliminary data.</text>
</comment>
<evidence type="ECO:0000256" key="1">
    <source>
        <dbReference type="ARBA" id="ARBA00007401"/>
    </source>
</evidence>
<feature type="domain" description="Glycoside hydrolase family 2 immunoglobulin-like beta-sandwich" evidence="4">
    <location>
        <begin position="191"/>
        <end position="292"/>
    </location>
</feature>
<protein>
    <submittedName>
        <fullName evidence="6">Beta-galactosidase</fullName>
    </submittedName>
</protein>
<dbReference type="EMBL" id="BMXI01000010">
    <property type="protein sequence ID" value="GHC57389.1"/>
    <property type="molecule type" value="Genomic_DNA"/>
</dbReference>
<evidence type="ECO:0000256" key="2">
    <source>
        <dbReference type="ARBA" id="ARBA00022801"/>
    </source>
</evidence>
<dbReference type="PANTHER" id="PTHR42732:SF1">
    <property type="entry name" value="BETA-MANNOSIDASE"/>
    <property type="match status" value="1"/>
</dbReference>
<dbReference type="GO" id="GO:0004553">
    <property type="term" value="F:hydrolase activity, hydrolyzing O-glycosyl compounds"/>
    <property type="evidence" value="ECO:0007669"/>
    <property type="project" value="InterPro"/>
</dbReference>
<dbReference type="Pfam" id="PF00754">
    <property type="entry name" value="F5_F8_type_C"/>
    <property type="match status" value="1"/>
</dbReference>
<dbReference type="SUPFAM" id="SSF49303">
    <property type="entry name" value="beta-Galactosidase/glucuronidase domain"/>
    <property type="match status" value="1"/>
</dbReference>
<dbReference type="AlphaFoldDB" id="A0A918WLB7"/>
<accession>A0A918WLB7</accession>
<dbReference type="GO" id="GO:0005975">
    <property type="term" value="P:carbohydrate metabolic process"/>
    <property type="evidence" value="ECO:0007669"/>
    <property type="project" value="InterPro"/>
</dbReference>
<dbReference type="InterPro" id="IPR006102">
    <property type="entry name" value="Ig-like_GH2"/>
</dbReference>
<keyword evidence="3" id="KW-0326">Glycosidase</keyword>
<dbReference type="Gene3D" id="3.20.20.80">
    <property type="entry name" value="Glycosidases"/>
    <property type="match status" value="1"/>
</dbReference>
<dbReference type="InterPro" id="IPR036156">
    <property type="entry name" value="Beta-gal/glucu_dom_sf"/>
</dbReference>
<name>A0A918WLB7_9BACT</name>
<dbReference type="Gene3D" id="2.60.120.260">
    <property type="entry name" value="Galactose-binding domain-like"/>
    <property type="match status" value="2"/>
</dbReference>
<keyword evidence="2" id="KW-0378">Hydrolase</keyword>
<gene>
    <name evidence="6" type="ORF">GCM10007100_25430</name>
</gene>
<reference evidence="6" key="2">
    <citation type="submission" date="2020-09" db="EMBL/GenBank/DDBJ databases">
        <authorList>
            <person name="Sun Q."/>
            <person name="Kim S."/>
        </authorList>
    </citation>
    <scope>NUCLEOTIDE SEQUENCE</scope>
    <source>
        <strain evidence="6">KCTC 12988</strain>
    </source>
</reference>
<dbReference type="InterPro" id="IPR000421">
    <property type="entry name" value="FA58C"/>
</dbReference>
<keyword evidence="7" id="KW-1185">Reference proteome</keyword>
<dbReference type="InterPro" id="IPR013783">
    <property type="entry name" value="Ig-like_fold"/>
</dbReference>
<evidence type="ECO:0000256" key="3">
    <source>
        <dbReference type="ARBA" id="ARBA00023295"/>
    </source>
</evidence>
<dbReference type="PANTHER" id="PTHR42732">
    <property type="entry name" value="BETA-GALACTOSIDASE"/>
    <property type="match status" value="1"/>
</dbReference>
<evidence type="ECO:0000313" key="6">
    <source>
        <dbReference type="EMBL" id="GHC57389.1"/>
    </source>
</evidence>
<dbReference type="Proteomes" id="UP000644507">
    <property type="component" value="Unassembled WGS sequence"/>
</dbReference>
<organism evidence="6 7">
    <name type="scientific">Roseibacillus persicicus</name>
    <dbReference type="NCBI Taxonomy" id="454148"/>
    <lineage>
        <taxon>Bacteria</taxon>
        <taxon>Pseudomonadati</taxon>
        <taxon>Verrucomicrobiota</taxon>
        <taxon>Verrucomicrobiia</taxon>
        <taxon>Verrucomicrobiales</taxon>
        <taxon>Verrucomicrobiaceae</taxon>
        <taxon>Roseibacillus</taxon>
    </lineage>
</organism>
<dbReference type="Pfam" id="PF00703">
    <property type="entry name" value="Glyco_hydro_2"/>
    <property type="match status" value="1"/>
</dbReference>
<reference evidence="6" key="1">
    <citation type="journal article" date="2014" name="Int. J. Syst. Evol. Microbiol.">
        <title>Complete genome sequence of Corynebacterium casei LMG S-19264T (=DSM 44701T), isolated from a smear-ripened cheese.</title>
        <authorList>
            <consortium name="US DOE Joint Genome Institute (JGI-PGF)"/>
            <person name="Walter F."/>
            <person name="Albersmeier A."/>
            <person name="Kalinowski J."/>
            <person name="Ruckert C."/>
        </authorList>
    </citation>
    <scope>NUCLEOTIDE SEQUENCE</scope>
    <source>
        <strain evidence="6">KCTC 12988</strain>
    </source>
</reference>
<proteinExistence type="inferred from homology"/>